<dbReference type="Proteomes" id="UP001280121">
    <property type="component" value="Unassembled WGS sequence"/>
</dbReference>
<dbReference type="Pfam" id="PF13966">
    <property type="entry name" value="zf-RVT"/>
    <property type="match status" value="1"/>
</dbReference>
<reference evidence="3" key="1">
    <citation type="journal article" date="2023" name="Plant J.">
        <title>Genome sequences and population genomics provide insights into the demographic history, inbreeding, and mutation load of two 'living fossil' tree species of Dipteronia.</title>
        <authorList>
            <person name="Feng Y."/>
            <person name="Comes H.P."/>
            <person name="Chen J."/>
            <person name="Zhu S."/>
            <person name="Lu R."/>
            <person name="Zhang X."/>
            <person name="Li P."/>
            <person name="Qiu J."/>
            <person name="Olsen K.M."/>
            <person name="Qiu Y."/>
        </authorList>
    </citation>
    <scope>NUCLEOTIDE SEQUENCE</scope>
    <source>
        <strain evidence="3">KIB01</strain>
    </source>
</reference>
<keyword evidence="1" id="KW-0472">Membrane</keyword>
<dbReference type="PANTHER" id="PTHR33116:SF86">
    <property type="entry name" value="REVERSE TRANSCRIPTASE DOMAIN-CONTAINING PROTEIN"/>
    <property type="match status" value="1"/>
</dbReference>
<accession>A0AAD9XH28</accession>
<feature type="transmembrane region" description="Helical" evidence="1">
    <location>
        <begin position="495"/>
        <end position="514"/>
    </location>
</feature>
<protein>
    <recommendedName>
        <fullName evidence="2">Reverse transcriptase zinc-binding domain-containing protein</fullName>
    </recommendedName>
</protein>
<dbReference type="AlphaFoldDB" id="A0AAD9XH28"/>
<proteinExistence type="predicted"/>
<dbReference type="EMBL" id="JANJYI010000002">
    <property type="protein sequence ID" value="KAK2659339.1"/>
    <property type="molecule type" value="Genomic_DNA"/>
</dbReference>
<feature type="transmembrane region" description="Helical" evidence="1">
    <location>
        <begin position="534"/>
        <end position="554"/>
    </location>
</feature>
<organism evidence="3 4">
    <name type="scientific">Dipteronia dyeriana</name>
    <dbReference type="NCBI Taxonomy" id="168575"/>
    <lineage>
        <taxon>Eukaryota</taxon>
        <taxon>Viridiplantae</taxon>
        <taxon>Streptophyta</taxon>
        <taxon>Embryophyta</taxon>
        <taxon>Tracheophyta</taxon>
        <taxon>Spermatophyta</taxon>
        <taxon>Magnoliopsida</taxon>
        <taxon>eudicotyledons</taxon>
        <taxon>Gunneridae</taxon>
        <taxon>Pentapetalae</taxon>
        <taxon>rosids</taxon>
        <taxon>malvids</taxon>
        <taxon>Sapindales</taxon>
        <taxon>Sapindaceae</taxon>
        <taxon>Hippocastanoideae</taxon>
        <taxon>Acereae</taxon>
        <taxon>Dipteronia</taxon>
    </lineage>
</organism>
<feature type="domain" description="Reverse transcriptase zinc-binding" evidence="2">
    <location>
        <begin position="389"/>
        <end position="453"/>
    </location>
</feature>
<dbReference type="PANTHER" id="PTHR33116">
    <property type="entry name" value="REVERSE TRANSCRIPTASE ZINC-BINDING DOMAIN-CONTAINING PROTEIN-RELATED-RELATED"/>
    <property type="match status" value="1"/>
</dbReference>
<dbReference type="InterPro" id="IPR026960">
    <property type="entry name" value="RVT-Znf"/>
</dbReference>
<name>A0AAD9XH28_9ROSI</name>
<sequence>MRQRRSLWREIEKKQMELSAASSISHLENWKEVRKIEGQLERILDKEKCYWKQRSIQDWLKGGDRNTRYFHSTVTVRKVIESVSYKLLSLWGSYLFQRRSVPRRLISDNTIISFECIRGLHRKRKVGSNALKLDMSKAYDRVEWDFLSAVMQKLGFSNSWVDKVMRCVTSVSFSFLINGEACEGLSCLINGVVSASKIFGYRCSRAGPFTSHLLFVDDSLLFARATYGNCKTIKRILDVYVTASDQVINFSKSALCVSRPGFLSGEASCEGRDLLEVGSRWRVGTRSSISIYHDQWILQPFSFKIQSPSVLGSTALVRSLLTGSDIWNEQLIRSFCFTDEVNAINSLPFGSSQAKDSLLWHFDKYGAYSIRSGYRPERMLISREAPSGSKVVDWWKSLWSLQVPLKVRNFIWRACRNWIPTYHNLAAKGVKVQSLCPFCHMEPEIKLHDLWLCAGVKRARNACTFLKYLIWRENVQFQDVVFSCLSVLSKVDMELFCFVLCCGGYGIGVIVFYIPLLGNAMRTLLLGLKIIRVIIDRLLWTYVVLYASDIFTLYRQLKTSISFVPRDANKVAHDLAKLALSYASDGFWWESYPLCPNSFVLDDCIL</sequence>
<gene>
    <name evidence="3" type="ORF">Ddye_005872</name>
</gene>
<keyword evidence="1" id="KW-0812">Transmembrane</keyword>
<keyword evidence="4" id="KW-1185">Reference proteome</keyword>
<evidence type="ECO:0000313" key="4">
    <source>
        <dbReference type="Proteomes" id="UP001280121"/>
    </source>
</evidence>
<evidence type="ECO:0000313" key="3">
    <source>
        <dbReference type="EMBL" id="KAK2659339.1"/>
    </source>
</evidence>
<keyword evidence="1" id="KW-1133">Transmembrane helix</keyword>
<evidence type="ECO:0000256" key="1">
    <source>
        <dbReference type="SAM" id="Phobius"/>
    </source>
</evidence>
<evidence type="ECO:0000259" key="2">
    <source>
        <dbReference type="Pfam" id="PF13966"/>
    </source>
</evidence>
<comment type="caution">
    <text evidence="3">The sequence shown here is derived from an EMBL/GenBank/DDBJ whole genome shotgun (WGS) entry which is preliminary data.</text>
</comment>